<reference evidence="2" key="2">
    <citation type="submission" date="2020-09" db="EMBL/GenBank/DDBJ databases">
        <authorList>
            <person name="Sun Q."/>
            <person name="Kim S."/>
        </authorList>
    </citation>
    <scope>NUCLEOTIDE SEQUENCE</scope>
    <source>
        <strain evidence="2">KCTC 12870</strain>
    </source>
</reference>
<feature type="domain" description="Methyltransferase" evidence="1">
    <location>
        <begin position="45"/>
        <end position="139"/>
    </location>
</feature>
<name>A0A8J3GFE0_9BACT</name>
<evidence type="ECO:0000313" key="2">
    <source>
        <dbReference type="EMBL" id="GHC10667.1"/>
    </source>
</evidence>
<dbReference type="RefSeq" id="WP_189516693.1">
    <property type="nucleotide sequence ID" value="NZ_BMXG01000024.1"/>
</dbReference>
<organism evidence="2 3">
    <name type="scientific">Cerasicoccus arenae</name>
    <dbReference type="NCBI Taxonomy" id="424488"/>
    <lineage>
        <taxon>Bacteria</taxon>
        <taxon>Pseudomonadati</taxon>
        <taxon>Verrucomicrobiota</taxon>
        <taxon>Opitutia</taxon>
        <taxon>Puniceicoccales</taxon>
        <taxon>Cerasicoccaceae</taxon>
        <taxon>Cerasicoccus</taxon>
    </lineage>
</organism>
<dbReference type="GO" id="GO:0008168">
    <property type="term" value="F:methyltransferase activity"/>
    <property type="evidence" value="ECO:0007669"/>
    <property type="project" value="TreeGrafter"/>
</dbReference>
<proteinExistence type="predicted"/>
<dbReference type="Pfam" id="PF13649">
    <property type="entry name" value="Methyltransf_25"/>
    <property type="match status" value="1"/>
</dbReference>
<accession>A0A8J3GFE0</accession>
<dbReference type="InterPro" id="IPR029063">
    <property type="entry name" value="SAM-dependent_MTases_sf"/>
</dbReference>
<dbReference type="SUPFAM" id="SSF53335">
    <property type="entry name" value="S-adenosyl-L-methionine-dependent methyltransferases"/>
    <property type="match status" value="1"/>
</dbReference>
<dbReference type="EMBL" id="BMXG01000024">
    <property type="protein sequence ID" value="GHC10667.1"/>
    <property type="molecule type" value="Genomic_DNA"/>
</dbReference>
<evidence type="ECO:0000259" key="1">
    <source>
        <dbReference type="Pfam" id="PF13649"/>
    </source>
</evidence>
<dbReference type="PANTHER" id="PTHR43464:SF92">
    <property type="entry name" value="SLR1071 PROTEIN"/>
    <property type="match status" value="1"/>
</dbReference>
<dbReference type="PANTHER" id="PTHR43464">
    <property type="entry name" value="METHYLTRANSFERASE"/>
    <property type="match status" value="1"/>
</dbReference>
<reference evidence="2" key="1">
    <citation type="journal article" date="2014" name="Int. J. Syst. Evol. Microbiol.">
        <title>Complete genome sequence of Corynebacterium casei LMG S-19264T (=DSM 44701T), isolated from a smear-ripened cheese.</title>
        <authorList>
            <consortium name="US DOE Joint Genome Institute (JGI-PGF)"/>
            <person name="Walter F."/>
            <person name="Albersmeier A."/>
            <person name="Kalinowski J."/>
            <person name="Ruckert C."/>
        </authorList>
    </citation>
    <scope>NUCLEOTIDE SEQUENCE</scope>
    <source>
        <strain evidence="2">KCTC 12870</strain>
    </source>
</reference>
<dbReference type="Proteomes" id="UP000642829">
    <property type="component" value="Unassembled WGS sequence"/>
</dbReference>
<protein>
    <recommendedName>
        <fullName evidence="1">Methyltransferase domain-containing protein</fullName>
    </recommendedName>
</protein>
<dbReference type="InterPro" id="IPR041698">
    <property type="entry name" value="Methyltransf_25"/>
</dbReference>
<gene>
    <name evidence="2" type="ORF">GCM10007047_29970</name>
</gene>
<dbReference type="Gene3D" id="3.40.50.150">
    <property type="entry name" value="Vaccinia Virus protein VP39"/>
    <property type="match status" value="1"/>
</dbReference>
<dbReference type="CDD" id="cd02440">
    <property type="entry name" value="AdoMet_MTases"/>
    <property type="match status" value="1"/>
</dbReference>
<keyword evidence="3" id="KW-1185">Reference proteome</keyword>
<evidence type="ECO:0000313" key="3">
    <source>
        <dbReference type="Proteomes" id="UP000642829"/>
    </source>
</evidence>
<sequence length="202" mass="21980">MHAVPGIAGYGKSVERFIEVSQTLCFDEVCRDFLPHLPAAPSRMLDVGCGVGQNAAALTQMGHSVVAVEPMPAFLTAAQNHYAKLEIEWIKDSLPELNRLNGLEATLDFILADGVWHHLDPQAQHNAIKRLASLLKPNGKCGLSLRNGPAGLGEYIMPTDVQRTLKHAEAAGLSCIFRIENQPSLLVSKAKVKWARLVLQKG</sequence>
<comment type="caution">
    <text evidence="2">The sequence shown here is derived from an EMBL/GenBank/DDBJ whole genome shotgun (WGS) entry which is preliminary data.</text>
</comment>
<dbReference type="AlphaFoldDB" id="A0A8J3GFE0"/>